<dbReference type="SUPFAM" id="SSF50156">
    <property type="entry name" value="PDZ domain-like"/>
    <property type="match status" value="1"/>
</dbReference>
<evidence type="ECO:0000256" key="7">
    <source>
        <dbReference type="ARBA" id="ARBA00022833"/>
    </source>
</evidence>
<evidence type="ECO:0000313" key="13">
    <source>
        <dbReference type="EMBL" id="MBT0663242.1"/>
    </source>
</evidence>
<evidence type="ECO:0000256" key="2">
    <source>
        <dbReference type="ARBA" id="ARBA00004141"/>
    </source>
</evidence>
<keyword evidence="9 11" id="KW-0482">Metalloprotease</keyword>
<keyword evidence="11" id="KW-0479">Metal-binding</keyword>
<dbReference type="InterPro" id="IPR036034">
    <property type="entry name" value="PDZ_sf"/>
</dbReference>
<evidence type="ECO:0000256" key="1">
    <source>
        <dbReference type="ARBA" id="ARBA00001947"/>
    </source>
</evidence>
<dbReference type="InterPro" id="IPR004387">
    <property type="entry name" value="Pept_M50_Zn"/>
</dbReference>
<evidence type="ECO:0000259" key="12">
    <source>
        <dbReference type="SMART" id="SM00228"/>
    </source>
</evidence>
<name>A0AAW4KZ87_9BACT</name>
<organism evidence="13 14">
    <name type="scientific">Geoanaerobacter pelophilus</name>
    <dbReference type="NCBI Taxonomy" id="60036"/>
    <lineage>
        <taxon>Bacteria</taxon>
        <taxon>Pseudomonadati</taxon>
        <taxon>Thermodesulfobacteriota</taxon>
        <taxon>Desulfuromonadia</taxon>
        <taxon>Geobacterales</taxon>
        <taxon>Geobacteraceae</taxon>
        <taxon>Geoanaerobacter</taxon>
    </lineage>
</organism>
<evidence type="ECO:0000256" key="8">
    <source>
        <dbReference type="ARBA" id="ARBA00022989"/>
    </source>
</evidence>
<dbReference type="RefSeq" id="WP_214170000.1">
    <property type="nucleotide sequence ID" value="NZ_JAHCVJ010000001.1"/>
</dbReference>
<dbReference type="Gene3D" id="2.30.42.10">
    <property type="match status" value="1"/>
</dbReference>
<dbReference type="GO" id="GO:0004222">
    <property type="term" value="F:metalloendopeptidase activity"/>
    <property type="evidence" value="ECO:0007669"/>
    <property type="project" value="InterPro"/>
</dbReference>
<evidence type="ECO:0000256" key="6">
    <source>
        <dbReference type="ARBA" id="ARBA00022801"/>
    </source>
</evidence>
<dbReference type="Proteomes" id="UP000811899">
    <property type="component" value="Unassembled WGS sequence"/>
</dbReference>
<sequence length="355" mass="38083">MTSIIAAIIVLGALIFVHELGHFLFAKLFGVGVEKFSLGFGTKLIGFKKGETEYLISAFPLGGYVKMVGEGSDAEVSEEDQARSFAAKPPLQRIAIVAAGPIFNLVFAWVLFVLIYMIGVPSVTSKIGEVIKDKPAAKAGILTGDQVIAIAGKPVSRWDEVAKEIAESDGKTLEIQVKRAGAILGFKVTPETRKAKNLFGESVTSPAIGIVSAGDEVQERFGPGEALLKGSAQTWNMIHLTVLSLVKLVERAIPLDTVGGPIMIAKMAGQQASEGGVSFIAFMALLSINLGVLNLLPVPILDGGHLFFFAWEVVFRKPVSQKAREMAQQVGLFLLLSLMVLAFYNDIMRYFLGQG</sequence>
<comment type="cofactor">
    <cofactor evidence="1 11">
        <name>Zn(2+)</name>
        <dbReference type="ChEBI" id="CHEBI:29105"/>
    </cofactor>
</comment>
<dbReference type="GO" id="GO:0016020">
    <property type="term" value="C:membrane"/>
    <property type="evidence" value="ECO:0007669"/>
    <property type="project" value="UniProtKB-SubCell"/>
</dbReference>
<dbReference type="PANTHER" id="PTHR42837">
    <property type="entry name" value="REGULATOR OF SIGMA-E PROTEASE RSEP"/>
    <property type="match status" value="1"/>
</dbReference>
<dbReference type="CDD" id="cd06163">
    <property type="entry name" value="S2P-M50_PDZ_RseP-like"/>
    <property type="match status" value="1"/>
</dbReference>
<comment type="subcellular location">
    <subcellularLocation>
        <location evidence="2">Membrane</location>
        <topology evidence="2">Multi-pass membrane protein</topology>
    </subcellularLocation>
</comment>
<feature type="transmembrane region" description="Helical" evidence="11">
    <location>
        <begin position="326"/>
        <end position="344"/>
    </location>
</feature>
<dbReference type="PANTHER" id="PTHR42837:SF2">
    <property type="entry name" value="MEMBRANE METALLOPROTEASE ARASP2, CHLOROPLASTIC-RELATED"/>
    <property type="match status" value="1"/>
</dbReference>
<feature type="domain" description="PDZ" evidence="12">
    <location>
        <begin position="108"/>
        <end position="181"/>
    </location>
</feature>
<keyword evidence="4" id="KW-0645">Protease</keyword>
<accession>A0AAW4KZ87</accession>
<dbReference type="InterPro" id="IPR041489">
    <property type="entry name" value="PDZ_6"/>
</dbReference>
<feature type="transmembrane region" description="Helical" evidence="11">
    <location>
        <begin position="276"/>
        <end position="296"/>
    </location>
</feature>
<dbReference type="Pfam" id="PF02163">
    <property type="entry name" value="Peptidase_M50"/>
    <property type="match status" value="1"/>
</dbReference>
<evidence type="ECO:0000256" key="10">
    <source>
        <dbReference type="ARBA" id="ARBA00023136"/>
    </source>
</evidence>
<evidence type="ECO:0000256" key="9">
    <source>
        <dbReference type="ARBA" id="ARBA00023049"/>
    </source>
</evidence>
<dbReference type="SMART" id="SM00228">
    <property type="entry name" value="PDZ"/>
    <property type="match status" value="1"/>
</dbReference>
<dbReference type="GO" id="GO:0046872">
    <property type="term" value="F:metal ion binding"/>
    <property type="evidence" value="ECO:0007669"/>
    <property type="project" value="UniProtKB-KW"/>
</dbReference>
<keyword evidence="7 11" id="KW-0862">Zinc</keyword>
<dbReference type="InterPro" id="IPR008915">
    <property type="entry name" value="Peptidase_M50"/>
</dbReference>
<dbReference type="CDD" id="cd23081">
    <property type="entry name" value="cpPDZ_EcRseP-like"/>
    <property type="match status" value="1"/>
</dbReference>
<evidence type="ECO:0000256" key="3">
    <source>
        <dbReference type="ARBA" id="ARBA00007931"/>
    </source>
</evidence>
<dbReference type="Pfam" id="PF17820">
    <property type="entry name" value="PDZ_6"/>
    <property type="match status" value="1"/>
</dbReference>
<dbReference type="NCBIfam" id="TIGR00054">
    <property type="entry name" value="RIP metalloprotease RseP"/>
    <property type="match status" value="2"/>
</dbReference>
<evidence type="ECO:0000256" key="4">
    <source>
        <dbReference type="ARBA" id="ARBA00022670"/>
    </source>
</evidence>
<evidence type="ECO:0000256" key="5">
    <source>
        <dbReference type="ARBA" id="ARBA00022692"/>
    </source>
</evidence>
<gene>
    <name evidence="13" type="primary">rseP</name>
    <name evidence="13" type="ORF">KI809_02920</name>
</gene>
<dbReference type="AlphaFoldDB" id="A0AAW4KZ87"/>
<evidence type="ECO:0000256" key="11">
    <source>
        <dbReference type="RuleBase" id="RU362031"/>
    </source>
</evidence>
<dbReference type="InterPro" id="IPR001478">
    <property type="entry name" value="PDZ"/>
</dbReference>
<keyword evidence="5 11" id="KW-0812">Transmembrane</keyword>
<evidence type="ECO:0000313" key="14">
    <source>
        <dbReference type="Proteomes" id="UP000811899"/>
    </source>
</evidence>
<keyword evidence="14" id="KW-1185">Reference proteome</keyword>
<keyword evidence="6 11" id="KW-0378">Hydrolase</keyword>
<dbReference type="GO" id="GO:0006508">
    <property type="term" value="P:proteolysis"/>
    <property type="evidence" value="ECO:0007669"/>
    <property type="project" value="UniProtKB-KW"/>
</dbReference>
<dbReference type="EC" id="3.4.24.-" evidence="11"/>
<protein>
    <recommendedName>
        <fullName evidence="11">Zinc metalloprotease</fullName>
        <ecNumber evidence="11">3.4.24.-</ecNumber>
    </recommendedName>
</protein>
<comment type="caution">
    <text evidence="13">The sequence shown here is derived from an EMBL/GenBank/DDBJ whole genome shotgun (WGS) entry which is preliminary data.</text>
</comment>
<reference evidence="13 14" key="1">
    <citation type="submission" date="2021-05" db="EMBL/GenBank/DDBJ databases">
        <title>The draft genome of Geobacter pelophilus DSM 12255.</title>
        <authorList>
            <person name="Xu Z."/>
            <person name="Masuda Y."/>
            <person name="Itoh H."/>
            <person name="Senoo K."/>
        </authorList>
    </citation>
    <scope>NUCLEOTIDE SEQUENCE [LARGE SCALE GENOMIC DNA]</scope>
    <source>
        <strain evidence="13 14">DSM 12255</strain>
    </source>
</reference>
<feature type="transmembrane region" description="Helical" evidence="11">
    <location>
        <begin position="94"/>
        <end position="118"/>
    </location>
</feature>
<keyword evidence="8 11" id="KW-1133">Transmembrane helix</keyword>
<proteinExistence type="inferred from homology"/>
<dbReference type="EMBL" id="JAHCVJ010000001">
    <property type="protein sequence ID" value="MBT0663242.1"/>
    <property type="molecule type" value="Genomic_DNA"/>
</dbReference>
<keyword evidence="10 11" id="KW-0472">Membrane</keyword>
<comment type="similarity">
    <text evidence="3 11">Belongs to the peptidase M50B family.</text>
</comment>